<evidence type="ECO:0000256" key="4">
    <source>
        <dbReference type="ARBA" id="ARBA00022801"/>
    </source>
</evidence>
<comment type="caution">
    <text evidence="7">The sequence shown here is derived from an EMBL/GenBank/DDBJ whole genome shotgun (WGS) entry which is preliminary data.</text>
</comment>
<organism evidence="7 8">
    <name type="scientific">Pseudonocardia adelaidensis</name>
    <dbReference type="NCBI Taxonomy" id="648754"/>
    <lineage>
        <taxon>Bacteria</taxon>
        <taxon>Bacillati</taxon>
        <taxon>Actinomycetota</taxon>
        <taxon>Actinomycetes</taxon>
        <taxon>Pseudonocardiales</taxon>
        <taxon>Pseudonocardiaceae</taxon>
        <taxon>Pseudonocardia</taxon>
    </lineage>
</organism>
<evidence type="ECO:0000313" key="8">
    <source>
        <dbReference type="Proteomes" id="UP001500804"/>
    </source>
</evidence>
<keyword evidence="3" id="KW-0479">Metal-binding</keyword>
<dbReference type="Proteomes" id="UP001500804">
    <property type="component" value="Unassembled WGS sequence"/>
</dbReference>
<keyword evidence="4" id="KW-0378">Hydrolase</keyword>
<accession>A0ABP9NDJ2</accession>
<evidence type="ECO:0000259" key="6">
    <source>
        <dbReference type="SMART" id="SM00849"/>
    </source>
</evidence>
<dbReference type="InterPro" id="IPR051013">
    <property type="entry name" value="MBL_superfamily_lactonases"/>
</dbReference>
<protein>
    <submittedName>
        <fullName evidence="7">N-acyl homoserine lactonase family protein</fullName>
    </submittedName>
</protein>
<sequence length="252" mass="28022">MNGKLRIQALPAGVIRNFPVAAVQYQRHWGEFHDVPQIMFVITGGEHPIIVDSGTPPPEYVREHHGYDFHRTADEDPLTTLRDVGVDPEDVRLVVNTHLHWDHCGNNHLFPNAHYIVQKDELLYAVDPAAPTRPAFENTDRICPPWAAVVNRFRTVRGDAEIAPGVEVVALPGHTPGSQGVLVESGSDRFLIAGDTIDMQVNWEGDDRLEHIPSGSFTNLLDYMDSFAKMDRLGAQVIPSHDPQVLTTGEYG</sequence>
<dbReference type="SUPFAM" id="SSF56281">
    <property type="entry name" value="Metallo-hydrolase/oxidoreductase"/>
    <property type="match status" value="1"/>
</dbReference>
<reference evidence="8" key="1">
    <citation type="journal article" date="2019" name="Int. J. Syst. Evol. Microbiol.">
        <title>The Global Catalogue of Microorganisms (GCM) 10K type strain sequencing project: providing services to taxonomists for standard genome sequencing and annotation.</title>
        <authorList>
            <consortium name="The Broad Institute Genomics Platform"/>
            <consortium name="The Broad Institute Genome Sequencing Center for Infectious Disease"/>
            <person name="Wu L."/>
            <person name="Ma J."/>
        </authorList>
    </citation>
    <scope>NUCLEOTIDE SEQUENCE [LARGE SCALE GENOMIC DNA]</scope>
    <source>
        <strain evidence="8">JCM 18302</strain>
    </source>
</reference>
<evidence type="ECO:0000256" key="2">
    <source>
        <dbReference type="ARBA" id="ARBA00007749"/>
    </source>
</evidence>
<name>A0ABP9NDJ2_9PSEU</name>
<dbReference type="Gene3D" id="3.60.15.10">
    <property type="entry name" value="Ribonuclease Z/Hydroxyacylglutathione hydrolase-like"/>
    <property type="match status" value="1"/>
</dbReference>
<evidence type="ECO:0000256" key="5">
    <source>
        <dbReference type="ARBA" id="ARBA00022833"/>
    </source>
</evidence>
<feature type="domain" description="Metallo-beta-lactamase" evidence="6">
    <location>
        <begin position="36"/>
        <end position="241"/>
    </location>
</feature>
<dbReference type="EMBL" id="BAABJO010000003">
    <property type="protein sequence ID" value="GAA5113996.1"/>
    <property type="molecule type" value="Genomic_DNA"/>
</dbReference>
<gene>
    <name evidence="7" type="ORF">GCM10023320_10430</name>
</gene>
<dbReference type="SMART" id="SM00849">
    <property type="entry name" value="Lactamase_B"/>
    <property type="match status" value="1"/>
</dbReference>
<dbReference type="InterPro" id="IPR036866">
    <property type="entry name" value="RibonucZ/Hydroxyglut_hydro"/>
</dbReference>
<comment type="similarity">
    <text evidence="2">Belongs to the metallo-beta-lactamase superfamily.</text>
</comment>
<evidence type="ECO:0000313" key="7">
    <source>
        <dbReference type="EMBL" id="GAA5113996.1"/>
    </source>
</evidence>
<keyword evidence="8" id="KW-1185">Reference proteome</keyword>
<dbReference type="PANTHER" id="PTHR42978:SF2">
    <property type="entry name" value="102 KBASES UNSTABLE REGION: FROM 1 TO 119443"/>
    <property type="match status" value="1"/>
</dbReference>
<comment type="cofactor">
    <cofactor evidence="1">
        <name>Zn(2+)</name>
        <dbReference type="ChEBI" id="CHEBI:29105"/>
    </cofactor>
</comment>
<dbReference type="Pfam" id="PF00753">
    <property type="entry name" value="Lactamase_B"/>
    <property type="match status" value="1"/>
</dbReference>
<dbReference type="PANTHER" id="PTHR42978">
    <property type="entry name" value="QUORUM-QUENCHING LACTONASE YTNP-RELATED-RELATED"/>
    <property type="match status" value="1"/>
</dbReference>
<evidence type="ECO:0000256" key="1">
    <source>
        <dbReference type="ARBA" id="ARBA00001947"/>
    </source>
</evidence>
<evidence type="ECO:0000256" key="3">
    <source>
        <dbReference type="ARBA" id="ARBA00022723"/>
    </source>
</evidence>
<keyword evidence="5" id="KW-0862">Zinc</keyword>
<dbReference type="CDD" id="cd07729">
    <property type="entry name" value="AHL_lactonase_MBL-fold"/>
    <property type="match status" value="1"/>
</dbReference>
<dbReference type="RefSeq" id="WP_345603612.1">
    <property type="nucleotide sequence ID" value="NZ_BAABJO010000003.1"/>
</dbReference>
<proteinExistence type="inferred from homology"/>
<dbReference type="InterPro" id="IPR001279">
    <property type="entry name" value="Metallo-B-lactamas"/>
</dbReference>